<name>A0A2N0Z6Y2_9BACI</name>
<reference evidence="7 8" key="1">
    <citation type="journal article" date="2003" name="Int. J. Syst. Evol. Microbiol.">
        <title>Bacillus nealsonii sp. nov., isolated from a spacecraft-assembly facility, whose spores are gamma-radiation resistant.</title>
        <authorList>
            <person name="Venkateswaran K."/>
            <person name="Kempf M."/>
            <person name="Chen F."/>
            <person name="Satomi M."/>
            <person name="Nicholson W."/>
            <person name="Kern R."/>
        </authorList>
    </citation>
    <scope>NUCLEOTIDE SEQUENCE [LARGE SCALE GENOMIC DNA]</scope>
    <source>
        <strain evidence="7 8">FO-92</strain>
    </source>
</reference>
<dbReference type="EMBL" id="PISE01000004">
    <property type="protein sequence ID" value="PKG25278.1"/>
    <property type="molecule type" value="Genomic_DNA"/>
</dbReference>
<dbReference type="GO" id="GO:0006598">
    <property type="term" value="P:polyamine catabolic process"/>
    <property type="evidence" value="ECO:0007669"/>
    <property type="project" value="TreeGrafter"/>
</dbReference>
<dbReference type="Gene3D" id="3.40.605.10">
    <property type="entry name" value="Aldehyde Dehydrogenase, Chain A, domain 1"/>
    <property type="match status" value="1"/>
</dbReference>
<dbReference type="InterPro" id="IPR016160">
    <property type="entry name" value="Ald_DH_CS_CYS"/>
</dbReference>
<feature type="domain" description="Aldehyde dehydrogenase" evidence="6">
    <location>
        <begin position="11"/>
        <end position="475"/>
    </location>
</feature>
<comment type="similarity">
    <text evidence="1 5">Belongs to the aldehyde dehydrogenase family.</text>
</comment>
<keyword evidence="3" id="KW-0520">NAD</keyword>
<evidence type="ECO:0000256" key="2">
    <source>
        <dbReference type="ARBA" id="ARBA00023002"/>
    </source>
</evidence>
<dbReference type="PROSITE" id="PS00687">
    <property type="entry name" value="ALDEHYDE_DEHYDR_GLU"/>
    <property type="match status" value="1"/>
</dbReference>
<dbReference type="PROSITE" id="PS00070">
    <property type="entry name" value="ALDEHYDE_DEHYDR_CYS"/>
    <property type="match status" value="1"/>
</dbReference>
<dbReference type="FunFam" id="3.40.605.10:FF:000007">
    <property type="entry name" value="NAD/NADP-dependent betaine aldehyde dehydrogenase"/>
    <property type="match status" value="1"/>
</dbReference>
<accession>A0A2N0Z6Y2</accession>
<gene>
    <name evidence="7" type="ORF">CWS01_02035</name>
</gene>
<keyword evidence="2 5" id="KW-0560">Oxidoreductase</keyword>
<sequence length="480" mass="52384">MNFYNYINGEWMAPSTNEFVANLSPHDQSELDAFPDSAEIDMEMAANAAKNAFVSWSRLSYQQRGDYLLKASFILQQKLDEVAIDLTKEEGKTLAEAKGEINRAISTLQYYAAEANQPIGDVISSRNPKMIIFTKRVPIGPVGLITPWNFPIAIPAWKMAPALVYGNTVVIKPAESVPKSTYHLVECLHEAGIPAGVVNCVFGLGSVLGNAMIENPSIKAISFTGSNAVGNAIREKASLLGKPVQLELGGKNPLVVLKDADIDLAVESTINDAFLSTGQKCTATSRVIVESEIYELFREKLMERTNELIIGDPMDEETFLGPSVSEKQQKSVLSMIEQGKKEAKLLTGGTAVATVELNKGHYVIPTIFELESQQVEIARKEVFGPVVSLMKVNSFEEALEVANDTDYGLSAGIFTRDMSLSQRFIDEIEAGMVHINSGTVATELQAPFGGIKSSSFGPREQGKAAIEFYTKIKTVYYNSN</sequence>
<evidence type="ECO:0000256" key="5">
    <source>
        <dbReference type="RuleBase" id="RU003345"/>
    </source>
</evidence>
<evidence type="ECO:0000256" key="4">
    <source>
        <dbReference type="PROSITE-ProRule" id="PRU10007"/>
    </source>
</evidence>
<evidence type="ECO:0000313" key="8">
    <source>
        <dbReference type="Proteomes" id="UP000233375"/>
    </source>
</evidence>
<dbReference type="PANTHER" id="PTHR43720:SF2">
    <property type="entry name" value="2-AMINOMUCONIC SEMIALDEHYDE DEHYDROGENASE"/>
    <property type="match status" value="1"/>
</dbReference>
<dbReference type="InterPro" id="IPR016163">
    <property type="entry name" value="Ald_DH_C"/>
</dbReference>
<evidence type="ECO:0000256" key="1">
    <source>
        <dbReference type="ARBA" id="ARBA00009986"/>
    </source>
</evidence>
<organism evidence="7 8">
    <name type="scientific">Niallia nealsonii</name>
    <dbReference type="NCBI Taxonomy" id="115979"/>
    <lineage>
        <taxon>Bacteria</taxon>
        <taxon>Bacillati</taxon>
        <taxon>Bacillota</taxon>
        <taxon>Bacilli</taxon>
        <taxon>Bacillales</taxon>
        <taxon>Bacillaceae</taxon>
        <taxon>Niallia</taxon>
    </lineage>
</organism>
<dbReference type="OrthoDB" id="9762913at2"/>
<dbReference type="AlphaFoldDB" id="A0A2N0Z6Y2"/>
<dbReference type="Gene3D" id="3.40.309.10">
    <property type="entry name" value="Aldehyde Dehydrogenase, Chain A, domain 2"/>
    <property type="match status" value="1"/>
</dbReference>
<dbReference type="SUPFAM" id="SSF53720">
    <property type="entry name" value="ALDH-like"/>
    <property type="match status" value="1"/>
</dbReference>
<proteinExistence type="inferred from homology"/>
<dbReference type="RefSeq" id="WP_101175383.1">
    <property type="nucleotide sequence ID" value="NZ_PISE01000004.1"/>
</dbReference>
<dbReference type="GO" id="GO:0004029">
    <property type="term" value="F:aldehyde dehydrogenase (NAD+) activity"/>
    <property type="evidence" value="ECO:0007669"/>
    <property type="project" value="TreeGrafter"/>
</dbReference>
<comment type="caution">
    <text evidence="7">The sequence shown here is derived from an EMBL/GenBank/DDBJ whole genome shotgun (WGS) entry which is preliminary data.</text>
</comment>
<evidence type="ECO:0000259" key="6">
    <source>
        <dbReference type="Pfam" id="PF00171"/>
    </source>
</evidence>
<dbReference type="PANTHER" id="PTHR43720">
    <property type="entry name" value="2-AMINOMUCONIC SEMIALDEHYDE DEHYDROGENASE"/>
    <property type="match status" value="1"/>
</dbReference>
<dbReference type="Proteomes" id="UP000233375">
    <property type="component" value="Unassembled WGS sequence"/>
</dbReference>
<dbReference type="InterPro" id="IPR029510">
    <property type="entry name" value="Ald_DH_CS_GLU"/>
</dbReference>
<evidence type="ECO:0000313" key="7">
    <source>
        <dbReference type="EMBL" id="PKG25278.1"/>
    </source>
</evidence>
<dbReference type="InterPro" id="IPR016162">
    <property type="entry name" value="Ald_DH_N"/>
</dbReference>
<dbReference type="Pfam" id="PF00171">
    <property type="entry name" value="Aldedh"/>
    <property type="match status" value="1"/>
</dbReference>
<dbReference type="InterPro" id="IPR015590">
    <property type="entry name" value="Aldehyde_DH_dom"/>
</dbReference>
<evidence type="ECO:0000256" key="3">
    <source>
        <dbReference type="ARBA" id="ARBA00023027"/>
    </source>
</evidence>
<protein>
    <submittedName>
        <fullName evidence="7">Aldehyde dehydrogenase family protein</fullName>
    </submittedName>
</protein>
<dbReference type="FunFam" id="3.40.309.10:FF:000012">
    <property type="entry name" value="Betaine aldehyde dehydrogenase"/>
    <property type="match status" value="1"/>
</dbReference>
<feature type="active site" evidence="4">
    <location>
        <position position="247"/>
    </location>
</feature>
<keyword evidence="8" id="KW-1185">Reference proteome</keyword>
<dbReference type="InterPro" id="IPR016161">
    <property type="entry name" value="Ald_DH/histidinol_DH"/>
</dbReference>